<dbReference type="AlphaFoldDB" id="A0A086K3W8"/>
<proteinExistence type="predicted"/>
<evidence type="ECO:0000313" key="1">
    <source>
        <dbReference type="EMBL" id="KFG39086.1"/>
    </source>
</evidence>
<dbReference type="Proteomes" id="UP000028838">
    <property type="component" value="Unassembled WGS sequence"/>
</dbReference>
<dbReference type="VEuPathDB" id="ToxoDB:TGFOU_214590B"/>
<organism evidence="1 2">
    <name type="scientific">Toxoplasma gondii FOU</name>
    <dbReference type="NCBI Taxonomy" id="943167"/>
    <lineage>
        <taxon>Eukaryota</taxon>
        <taxon>Sar</taxon>
        <taxon>Alveolata</taxon>
        <taxon>Apicomplexa</taxon>
        <taxon>Conoidasida</taxon>
        <taxon>Coccidia</taxon>
        <taxon>Eucoccidiorida</taxon>
        <taxon>Eimeriorina</taxon>
        <taxon>Sarcocystidae</taxon>
        <taxon>Toxoplasma</taxon>
    </lineage>
</organism>
<evidence type="ECO:0000313" key="2">
    <source>
        <dbReference type="Proteomes" id="UP000028838"/>
    </source>
</evidence>
<protein>
    <submittedName>
        <fullName evidence="1">Micro-fibrillar-associated protein 1 C-terminus protein</fullName>
    </submittedName>
</protein>
<feature type="non-terminal residue" evidence="1">
    <location>
        <position position="17"/>
    </location>
</feature>
<name>A0A086K3W8_TOXGO</name>
<comment type="caution">
    <text evidence="1">The sequence shown here is derived from an EMBL/GenBank/DDBJ whole genome shotgun (WGS) entry which is preliminary data.</text>
</comment>
<feature type="non-terminal residue" evidence="1">
    <location>
        <position position="1"/>
    </location>
</feature>
<reference evidence="1 2" key="1">
    <citation type="submission" date="2014-07" db="EMBL/GenBank/DDBJ databases">
        <authorList>
            <person name="Sibley D."/>
            <person name="Venepally P."/>
            <person name="Karamycheva S."/>
            <person name="Hadjithomas M."/>
            <person name="Khan A."/>
            <person name="Brunk B."/>
            <person name="Roos D."/>
            <person name="Caler E."/>
            <person name="Lorenzi H."/>
        </authorList>
    </citation>
    <scope>NUCLEOTIDE SEQUENCE [LARGE SCALE GENOMIC DNA]</scope>
    <source>
        <strain evidence="1 2">FOU</strain>
    </source>
</reference>
<gene>
    <name evidence="1" type="ORF">TGFOU_214590B</name>
</gene>
<accession>A0A086K3W8</accession>
<dbReference type="EMBL" id="AEYH02002437">
    <property type="protein sequence ID" value="KFG39086.1"/>
    <property type="molecule type" value="Genomic_DNA"/>
</dbReference>
<sequence>DEKAPRSSIVPRQGRRS</sequence>